<evidence type="ECO:0000313" key="3">
    <source>
        <dbReference type="EMBL" id="KAL3677382.1"/>
    </source>
</evidence>
<evidence type="ECO:0000313" key="4">
    <source>
        <dbReference type="Proteomes" id="UP001633002"/>
    </source>
</evidence>
<name>A0ABD3GFL8_9MARC</name>
<sequence length="163" mass="18785">MASRTEKAAISGSKRNSPEGASARDKICERIIHLELKNRFLEERLKVVEEEARSGRLRIDELRRELRECNEGRESDKKQVAQQSADLQEMFRLYEHAAKKWRSLLEEKKAARAAGTPWKNFPRNIFSGSVDLFRRAPPDVRSASSSSRIIVHHRSTRENSLTV</sequence>
<accession>A0ABD3GFL8</accession>
<keyword evidence="4" id="KW-1185">Reference proteome</keyword>
<dbReference type="Proteomes" id="UP001633002">
    <property type="component" value="Unassembled WGS sequence"/>
</dbReference>
<dbReference type="AlphaFoldDB" id="A0ABD3GFL8"/>
<keyword evidence="1" id="KW-0175">Coiled coil</keyword>
<protein>
    <submittedName>
        <fullName evidence="3">Uncharacterized protein</fullName>
    </submittedName>
</protein>
<dbReference type="EMBL" id="JBJQOH010000008">
    <property type="protein sequence ID" value="KAL3677382.1"/>
    <property type="molecule type" value="Genomic_DNA"/>
</dbReference>
<gene>
    <name evidence="3" type="ORF">R1sor_027330</name>
</gene>
<proteinExistence type="predicted"/>
<feature type="region of interest" description="Disordered" evidence="2">
    <location>
        <begin position="1"/>
        <end position="23"/>
    </location>
</feature>
<evidence type="ECO:0000256" key="2">
    <source>
        <dbReference type="SAM" id="MobiDB-lite"/>
    </source>
</evidence>
<comment type="caution">
    <text evidence="3">The sequence shown here is derived from an EMBL/GenBank/DDBJ whole genome shotgun (WGS) entry which is preliminary data.</text>
</comment>
<feature type="coiled-coil region" evidence="1">
    <location>
        <begin position="31"/>
        <end position="79"/>
    </location>
</feature>
<reference evidence="3 4" key="1">
    <citation type="submission" date="2024-09" db="EMBL/GenBank/DDBJ databases">
        <title>Chromosome-scale assembly of Riccia sorocarpa.</title>
        <authorList>
            <person name="Paukszto L."/>
        </authorList>
    </citation>
    <scope>NUCLEOTIDE SEQUENCE [LARGE SCALE GENOMIC DNA]</scope>
    <source>
        <strain evidence="3">LP-2024</strain>
        <tissue evidence="3">Aerial parts of the thallus</tissue>
    </source>
</reference>
<evidence type="ECO:0000256" key="1">
    <source>
        <dbReference type="SAM" id="Coils"/>
    </source>
</evidence>
<organism evidence="3 4">
    <name type="scientific">Riccia sorocarpa</name>
    <dbReference type="NCBI Taxonomy" id="122646"/>
    <lineage>
        <taxon>Eukaryota</taxon>
        <taxon>Viridiplantae</taxon>
        <taxon>Streptophyta</taxon>
        <taxon>Embryophyta</taxon>
        <taxon>Marchantiophyta</taxon>
        <taxon>Marchantiopsida</taxon>
        <taxon>Marchantiidae</taxon>
        <taxon>Marchantiales</taxon>
        <taxon>Ricciaceae</taxon>
        <taxon>Riccia</taxon>
    </lineage>
</organism>